<dbReference type="PANTHER" id="PTHR10343">
    <property type="entry name" value="5'-AMP-ACTIVATED PROTEIN KINASE , BETA SUBUNIT"/>
    <property type="match status" value="1"/>
</dbReference>
<protein>
    <submittedName>
        <fullName evidence="4">Galactose metabolism- protein</fullName>
    </submittedName>
</protein>
<dbReference type="GO" id="GO:0031588">
    <property type="term" value="C:nucleotide-activated protein kinase complex"/>
    <property type="evidence" value="ECO:0007669"/>
    <property type="project" value="TreeGrafter"/>
</dbReference>
<keyword evidence="5" id="KW-1185">Reference proteome</keyword>
<dbReference type="Gene3D" id="6.20.250.60">
    <property type="match status" value="1"/>
</dbReference>
<feature type="region of interest" description="Disordered" evidence="2">
    <location>
        <begin position="217"/>
        <end position="255"/>
    </location>
</feature>
<feature type="compositionally biased region" description="Polar residues" evidence="2">
    <location>
        <begin position="440"/>
        <end position="454"/>
    </location>
</feature>
<accession>A0A9W8ACZ4</accession>
<evidence type="ECO:0000313" key="5">
    <source>
        <dbReference type="Proteomes" id="UP001150569"/>
    </source>
</evidence>
<feature type="domain" description="Association with the SNF1 complex (ASC)" evidence="3">
    <location>
        <begin position="398"/>
        <end position="531"/>
    </location>
</feature>
<dbReference type="GO" id="GO:0019901">
    <property type="term" value="F:protein kinase binding"/>
    <property type="evidence" value="ECO:0007669"/>
    <property type="project" value="TreeGrafter"/>
</dbReference>
<dbReference type="PANTHER" id="PTHR10343:SF84">
    <property type="entry name" value="5'-AMP-ACTIVATED PROTEIN KINASE SUBUNIT BETA-1"/>
    <property type="match status" value="1"/>
</dbReference>
<dbReference type="GO" id="GO:0005634">
    <property type="term" value="C:nucleus"/>
    <property type="evidence" value="ECO:0007669"/>
    <property type="project" value="TreeGrafter"/>
</dbReference>
<reference evidence="4" key="1">
    <citation type="submission" date="2022-07" db="EMBL/GenBank/DDBJ databases">
        <title>Phylogenomic reconstructions and comparative analyses of Kickxellomycotina fungi.</title>
        <authorList>
            <person name="Reynolds N.K."/>
            <person name="Stajich J.E."/>
            <person name="Barry K."/>
            <person name="Grigoriev I.V."/>
            <person name="Crous P."/>
            <person name="Smith M.E."/>
        </authorList>
    </citation>
    <scope>NUCLEOTIDE SEQUENCE</scope>
    <source>
        <strain evidence="4">RSA 861</strain>
    </source>
</reference>
<dbReference type="GO" id="GO:0007165">
    <property type="term" value="P:signal transduction"/>
    <property type="evidence" value="ECO:0007669"/>
    <property type="project" value="TreeGrafter"/>
</dbReference>
<feature type="compositionally biased region" description="Polar residues" evidence="2">
    <location>
        <begin position="117"/>
        <end position="129"/>
    </location>
</feature>
<feature type="region of interest" description="Disordered" evidence="2">
    <location>
        <begin position="418"/>
        <end position="482"/>
    </location>
</feature>
<dbReference type="GO" id="GO:0005737">
    <property type="term" value="C:cytoplasm"/>
    <property type="evidence" value="ECO:0007669"/>
    <property type="project" value="TreeGrafter"/>
</dbReference>
<dbReference type="Pfam" id="PF04739">
    <property type="entry name" value="AMPKBI"/>
    <property type="match status" value="1"/>
</dbReference>
<evidence type="ECO:0000313" key="4">
    <source>
        <dbReference type="EMBL" id="KAJ1929067.1"/>
    </source>
</evidence>
<feature type="compositionally biased region" description="Polar residues" evidence="2">
    <location>
        <begin position="138"/>
        <end position="147"/>
    </location>
</feature>
<dbReference type="EMBL" id="JANBPT010000049">
    <property type="protein sequence ID" value="KAJ1929067.1"/>
    <property type="molecule type" value="Genomic_DNA"/>
</dbReference>
<dbReference type="AlphaFoldDB" id="A0A9W8ACZ4"/>
<feature type="compositionally biased region" description="Polar residues" evidence="2">
    <location>
        <begin position="55"/>
        <end position="64"/>
    </location>
</feature>
<dbReference type="InterPro" id="IPR037256">
    <property type="entry name" value="ASC_dom_sf"/>
</dbReference>
<feature type="compositionally biased region" description="Low complexity" evidence="2">
    <location>
        <begin position="456"/>
        <end position="466"/>
    </location>
</feature>
<dbReference type="SMART" id="SM01010">
    <property type="entry name" value="AMPKBI"/>
    <property type="match status" value="1"/>
</dbReference>
<comment type="similarity">
    <text evidence="1">Belongs to the 5'-AMP-activated protein kinase beta subunit family.</text>
</comment>
<name>A0A9W8ACZ4_9FUNG</name>
<comment type="caution">
    <text evidence="4">The sequence shown here is derived from an EMBL/GenBank/DDBJ whole genome shotgun (WGS) entry which is preliminary data.</text>
</comment>
<dbReference type="OrthoDB" id="531008at2759"/>
<gene>
    <name evidence="4" type="primary">GAL83_1</name>
    <name evidence="4" type="ORF">IWQ60_001512</name>
</gene>
<dbReference type="Pfam" id="PF16561">
    <property type="entry name" value="AMPK1_CBM"/>
    <property type="match status" value="1"/>
</dbReference>
<dbReference type="SUPFAM" id="SSF160219">
    <property type="entry name" value="AMPKBI-like"/>
    <property type="match status" value="1"/>
</dbReference>
<dbReference type="InterPro" id="IPR006828">
    <property type="entry name" value="ASC_dom"/>
</dbReference>
<dbReference type="InterPro" id="IPR050827">
    <property type="entry name" value="CRP1_MDG1_kinase"/>
</dbReference>
<dbReference type="CDD" id="cd02859">
    <property type="entry name" value="E_set_AMPKbeta_like_N"/>
    <property type="match status" value="1"/>
</dbReference>
<dbReference type="SUPFAM" id="SSF81296">
    <property type="entry name" value="E set domains"/>
    <property type="match status" value="1"/>
</dbReference>
<evidence type="ECO:0000256" key="1">
    <source>
        <dbReference type="ARBA" id="ARBA00010926"/>
    </source>
</evidence>
<dbReference type="InterPro" id="IPR013783">
    <property type="entry name" value="Ig-like_fold"/>
</dbReference>
<feature type="compositionally biased region" description="Polar residues" evidence="2">
    <location>
        <begin position="31"/>
        <end position="41"/>
    </location>
</feature>
<feature type="compositionally biased region" description="Polar residues" evidence="2">
    <location>
        <begin position="1"/>
        <end position="10"/>
    </location>
</feature>
<dbReference type="Gene3D" id="2.60.40.10">
    <property type="entry name" value="Immunoglobulins"/>
    <property type="match status" value="1"/>
</dbReference>
<feature type="region of interest" description="Disordered" evidence="2">
    <location>
        <begin position="1"/>
        <end position="201"/>
    </location>
</feature>
<feature type="compositionally biased region" description="Polar residues" evidence="2">
    <location>
        <begin position="91"/>
        <end position="110"/>
    </location>
</feature>
<evidence type="ECO:0000256" key="2">
    <source>
        <dbReference type="SAM" id="MobiDB-lite"/>
    </source>
</evidence>
<evidence type="ECO:0000259" key="3">
    <source>
        <dbReference type="SMART" id="SM01010"/>
    </source>
</evidence>
<dbReference type="InterPro" id="IPR014756">
    <property type="entry name" value="Ig_E-set"/>
</dbReference>
<dbReference type="InterPro" id="IPR032640">
    <property type="entry name" value="AMPK1_CBM"/>
</dbReference>
<dbReference type="Proteomes" id="UP001150569">
    <property type="component" value="Unassembled WGS sequence"/>
</dbReference>
<feature type="region of interest" description="Disordered" evidence="2">
    <location>
        <begin position="343"/>
        <end position="377"/>
    </location>
</feature>
<proteinExistence type="inferred from homology"/>
<sequence>MGNSQSQAQLGTRGEESSPGATRPSSRKRNTYQSDGTQASPAPSARLDEIPGSPSPSADLTTASIPVGNPQTTPPPTRIPVPVSDRRGATLSGSLSGSPSQRQGRATRSVSLRYKTGRNSPSLGTSAQNPGPLFACESPSQYASSMASHVDSPGRTSHPAPGDTMDLDRDSPPTAPRPIRSSRRTNAVPEFMPSTAPSTSVRGSWYSATAVSVPAHPSGVAMDQDSGASPAGSPARPPGFAPRAPRHSPHHPAGAPDSVSVTLVWHGTGQNVYVSGSFNDWKHKVRLAPTPSGNFGVTLSLTPGVHYWKFIVDEEWKCSPRYAAAPDDDGNLVNYLRIDCQGPHVSPPAAEQSQPFSPTPADQLPPATAEPQSVATSIPDVSSAISGLEELGLESALSNSPPGQYSTVVPEHLYQTQRTNSHGHAKANHPPTLPPHLSQVLLNHSQSHHNNPSQFAPPVATAPGAAGIVGGGSGAATRVSGPSDPNHVLPVPNHVVLNHLFACSIRNGVMAIASTTRYRKKYATTVYYKPFRAQ</sequence>
<organism evidence="4 5">
    <name type="scientific">Tieghemiomyces parasiticus</name>
    <dbReference type="NCBI Taxonomy" id="78921"/>
    <lineage>
        <taxon>Eukaryota</taxon>
        <taxon>Fungi</taxon>
        <taxon>Fungi incertae sedis</taxon>
        <taxon>Zoopagomycota</taxon>
        <taxon>Kickxellomycotina</taxon>
        <taxon>Dimargaritomycetes</taxon>
        <taxon>Dimargaritales</taxon>
        <taxon>Dimargaritaceae</taxon>
        <taxon>Tieghemiomyces</taxon>
    </lineage>
</organism>